<dbReference type="Pfam" id="PF00239">
    <property type="entry name" value="Resolvase"/>
    <property type="match status" value="1"/>
</dbReference>
<dbReference type="AlphaFoldDB" id="I2PX27"/>
<keyword evidence="3" id="KW-0230">DNA invertase</keyword>
<gene>
    <name evidence="8" type="ORF">DesU5LDRAFT_0373</name>
</gene>
<dbReference type="InterPro" id="IPR006119">
    <property type="entry name" value="Resolv_N"/>
</dbReference>
<protein>
    <submittedName>
        <fullName evidence="8">Site-specific recombinase, DNA invertase Pin</fullName>
    </submittedName>
</protein>
<evidence type="ECO:0000256" key="5">
    <source>
        <dbReference type="ARBA" id="ARBA00023172"/>
    </source>
</evidence>
<evidence type="ECO:0000256" key="2">
    <source>
        <dbReference type="ARBA" id="ARBA00022908"/>
    </source>
</evidence>
<dbReference type="Gene3D" id="3.40.50.1390">
    <property type="entry name" value="Resolvase, N-terminal catalytic domain"/>
    <property type="match status" value="1"/>
</dbReference>
<dbReference type="HOGENOM" id="CLU_010686_8_0_7"/>
<name>I2PX27_9BACT</name>
<dbReference type="FunFam" id="3.40.50.1390:FF:000001">
    <property type="entry name" value="DNA recombinase"/>
    <property type="match status" value="1"/>
</dbReference>
<evidence type="ECO:0000256" key="4">
    <source>
        <dbReference type="ARBA" id="ARBA00023125"/>
    </source>
</evidence>
<dbReference type="GO" id="GO:0000150">
    <property type="term" value="F:DNA strand exchange activity"/>
    <property type="evidence" value="ECO:0007669"/>
    <property type="project" value="UniProtKB-KW"/>
</dbReference>
<keyword evidence="2" id="KW-0229">DNA integration</keyword>
<dbReference type="SUPFAM" id="SSF53041">
    <property type="entry name" value="Resolvase-like"/>
    <property type="match status" value="1"/>
</dbReference>
<keyword evidence="4" id="KW-0238">DNA-binding</keyword>
<dbReference type="STRING" id="596152.DesU5LDRAFT_0373"/>
<evidence type="ECO:0000256" key="3">
    <source>
        <dbReference type="ARBA" id="ARBA00023100"/>
    </source>
</evidence>
<dbReference type="PANTHER" id="PTHR30461">
    <property type="entry name" value="DNA-INVERTASE FROM LAMBDOID PROPHAGE"/>
    <property type="match status" value="1"/>
</dbReference>
<accession>I2PX27</accession>
<dbReference type="GO" id="GO:0015074">
    <property type="term" value="P:DNA integration"/>
    <property type="evidence" value="ECO:0007669"/>
    <property type="project" value="UniProtKB-KW"/>
</dbReference>
<comment type="similarity">
    <text evidence="1">Belongs to the site-specific recombinase resolvase family.</text>
</comment>
<feature type="domain" description="Resolvase/invertase-type recombinase catalytic" evidence="7">
    <location>
        <begin position="52"/>
        <end position="186"/>
    </location>
</feature>
<dbReference type="InterPro" id="IPR036162">
    <property type="entry name" value="Resolvase-like_N_sf"/>
</dbReference>
<organism evidence="8">
    <name type="scientific">Desulfovibrio sp. U5L</name>
    <dbReference type="NCBI Taxonomy" id="596152"/>
    <lineage>
        <taxon>Bacteria</taxon>
        <taxon>Pseudomonadati</taxon>
        <taxon>Thermodesulfobacteriota</taxon>
        <taxon>Desulfovibrionia</taxon>
        <taxon>Desulfovibrionales</taxon>
        <taxon>Desulfovibrionaceae</taxon>
        <taxon>Desulfovibrio</taxon>
    </lineage>
</organism>
<dbReference type="PANTHER" id="PTHR30461:SF2">
    <property type="entry name" value="SERINE RECOMBINASE PINE-RELATED"/>
    <property type="match status" value="1"/>
</dbReference>
<dbReference type="GO" id="GO:0003677">
    <property type="term" value="F:DNA binding"/>
    <property type="evidence" value="ECO:0007669"/>
    <property type="project" value="UniProtKB-KW"/>
</dbReference>
<evidence type="ECO:0000256" key="1">
    <source>
        <dbReference type="ARBA" id="ARBA00009913"/>
    </source>
</evidence>
<dbReference type="InterPro" id="IPR050639">
    <property type="entry name" value="SSR_resolvase"/>
</dbReference>
<evidence type="ECO:0000256" key="6">
    <source>
        <dbReference type="PIRSR" id="PIRSR606118-50"/>
    </source>
</evidence>
<sequence length="238" mass="26471">MGDRSSRRGIEALTNVRFRNDLARSVILGGCFLRNSVAKYLHMATEKSNASLLFGYARISKSGDQQTAPQIRALEEAGCKKIFEESASGGRWDRPELHRLLGQLREGDTLVVWKLDRLSRSLKDLLRILDQVEAAGAKFRSLTEAVDTSVPAGRMVMQMLGAFAEFEREMIRERTKAGLTEARAKGRIPGRKPRLTTTQQEEVVDAVTSGRKTAADMARLFNIHPSTISRLVARARAS</sequence>
<evidence type="ECO:0000313" key="8">
    <source>
        <dbReference type="EMBL" id="EIG52083.1"/>
    </source>
</evidence>
<dbReference type="CDD" id="cd03768">
    <property type="entry name" value="SR_ResInv"/>
    <property type="match status" value="1"/>
</dbReference>
<dbReference type="SMART" id="SM00857">
    <property type="entry name" value="Resolvase"/>
    <property type="match status" value="1"/>
</dbReference>
<dbReference type="PROSITE" id="PS00398">
    <property type="entry name" value="RECOMBINASES_2"/>
    <property type="match status" value="1"/>
</dbReference>
<keyword evidence="5" id="KW-0233">DNA recombination</keyword>
<dbReference type="PROSITE" id="PS51736">
    <property type="entry name" value="RECOMBINASES_3"/>
    <property type="match status" value="1"/>
</dbReference>
<feature type="active site" description="O-(5'-phospho-DNA)-serine intermediate" evidence="6">
    <location>
        <position position="60"/>
    </location>
</feature>
<dbReference type="InterPro" id="IPR006118">
    <property type="entry name" value="Recombinase_CS"/>
</dbReference>
<proteinExistence type="inferred from homology"/>
<reference evidence="8" key="1">
    <citation type="submission" date="2011-11" db="EMBL/GenBank/DDBJ databases">
        <title>Improved High-Quality Draft sequence of Desulfovibrio sp. U5L.</title>
        <authorList>
            <consortium name="US DOE Joint Genome Institute"/>
            <person name="Lucas S."/>
            <person name="Han J."/>
            <person name="Lapidus A."/>
            <person name="Cheng J.-F."/>
            <person name="Goodwin L."/>
            <person name="Pitluck S."/>
            <person name="Peters L."/>
            <person name="Ovchinnikova G."/>
            <person name="Held B."/>
            <person name="Detter J.C."/>
            <person name="Han C."/>
            <person name="Tapia R."/>
            <person name="Land M."/>
            <person name="Hauser L."/>
            <person name="Kyrpides N."/>
            <person name="Ivanova N."/>
            <person name="Pagani I."/>
            <person name="Gabster J."/>
            <person name="Walker C."/>
            <person name="Stolyar S."/>
            <person name="Stahl D."/>
            <person name="Arkin A."/>
            <person name="Dehal P."/>
            <person name="Hazen T."/>
            <person name="Woyke T."/>
        </authorList>
    </citation>
    <scope>NUCLEOTIDE SEQUENCE [LARGE SCALE GENOMIC DNA]</scope>
    <source>
        <strain evidence="8">U5L</strain>
    </source>
</reference>
<dbReference type="EMBL" id="JH600068">
    <property type="protein sequence ID" value="EIG52083.1"/>
    <property type="molecule type" value="Genomic_DNA"/>
</dbReference>
<evidence type="ECO:0000259" key="7">
    <source>
        <dbReference type="PROSITE" id="PS51736"/>
    </source>
</evidence>
<dbReference type="eggNOG" id="COG1961">
    <property type="taxonomic scope" value="Bacteria"/>
</dbReference>